<evidence type="ECO:0000313" key="2">
    <source>
        <dbReference type="Proteomes" id="UP000320244"/>
    </source>
</evidence>
<dbReference type="RefSeq" id="WP_146316863.1">
    <property type="nucleotide sequence ID" value="NZ_VCQV01000014.1"/>
</dbReference>
<gene>
    <name evidence="1" type="ORF">FGL98_11235</name>
</gene>
<dbReference type="EMBL" id="VCQV01000014">
    <property type="protein sequence ID" value="TWP36021.1"/>
    <property type="molecule type" value="Genomic_DNA"/>
</dbReference>
<organism evidence="1 2">
    <name type="scientific">Leekyejoonella antrihumi</name>
    <dbReference type="NCBI Taxonomy" id="1660198"/>
    <lineage>
        <taxon>Bacteria</taxon>
        <taxon>Bacillati</taxon>
        <taxon>Actinomycetota</taxon>
        <taxon>Actinomycetes</taxon>
        <taxon>Micrococcales</taxon>
        <taxon>Dermacoccaceae</taxon>
        <taxon>Leekyejoonella</taxon>
    </lineage>
</organism>
<dbReference type="Proteomes" id="UP000320244">
    <property type="component" value="Unassembled WGS sequence"/>
</dbReference>
<name>A0A563E1D6_9MICO</name>
<reference evidence="1 2" key="2">
    <citation type="submission" date="2019-08" db="EMBL/GenBank/DDBJ databases">
        <title>Jejuicoccus antrihumi gen. nov., sp. nov., a new member of the family Dermacoccaceae isolated from a cave.</title>
        <authorList>
            <person name="Schumann P."/>
            <person name="Kim I.S."/>
        </authorList>
    </citation>
    <scope>NUCLEOTIDE SEQUENCE [LARGE SCALE GENOMIC DNA]</scope>
    <source>
        <strain evidence="1 2">C5-26</strain>
    </source>
</reference>
<reference evidence="1 2" key="1">
    <citation type="submission" date="2019-05" db="EMBL/GenBank/DDBJ databases">
        <authorList>
            <person name="Lee S.D."/>
        </authorList>
    </citation>
    <scope>NUCLEOTIDE SEQUENCE [LARGE SCALE GENOMIC DNA]</scope>
    <source>
        <strain evidence="1 2">C5-26</strain>
    </source>
</reference>
<accession>A0A563E1D6</accession>
<sequence>MPDGQVVTQELLPGSVRQRGLSLVDLTDRHGHRPRTDIPAARAARRHAFFGSLMIDAAVAMREACPGTLV</sequence>
<keyword evidence="2" id="KW-1185">Reference proteome</keyword>
<protein>
    <submittedName>
        <fullName evidence="1">Uncharacterized protein</fullName>
    </submittedName>
</protein>
<comment type="caution">
    <text evidence="1">The sequence shown here is derived from an EMBL/GenBank/DDBJ whole genome shotgun (WGS) entry which is preliminary data.</text>
</comment>
<dbReference type="AlphaFoldDB" id="A0A563E1D6"/>
<evidence type="ECO:0000313" key="1">
    <source>
        <dbReference type="EMBL" id="TWP36021.1"/>
    </source>
</evidence>
<proteinExistence type="predicted"/>